<dbReference type="InterPro" id="IPR002867">
    <property type="entry name" value="IBR_dom"/>
</dbReference>
<evidence type="ECO:0000256" key="1">
    <source>
        <dbReference type="ARBA" id="ARBA00001798"/>
    </source>
</evidence>
<dbReference type="Pfam" id="PF01485">
    <property type="entry name" value="IBR"/>
    <property type="match status" value="1"/>
</dbReference>
<keyword evidence="4" id="KW-0808">Transferase</keyword>
<dbReference type="Gene3D" id="3.30.40.10">
    <property type="entry name" value="Zinc/RING finger domain, C3HC4 (zinc finger)"/>
    <property type="match status" value="1"/>
</dbReference>
<sequence length="659" mass="72580">MATADDDEREEELGSLAAIYPELVLDPSDAFTATLELPVTPTNPLLVRFVPTSSTVNGDAPTSYANAVAYIEHDISFLHMPSLTLHLTLPSNYPNGVPPTVRLSSHLNWLPKEKLDELEGEAANLWEEYGRCQILFAYIDHLQQAAERGFDLDQGLEGCIVLPVTKESGLVDFDNRTTQASFDSGTYDCGICLDPKKGAKCYRMKRCHHVFCRSCLTDVYNNAIKEGDVAQVKCLEPGCAAEKMGANGKMRKRKTERTVHPRELLAMGVEESVVRRYVEMKRKKKLEADKTTIYCPRPWCQGPAKNPKYKPIPADLTAYIADEVASDVDSDVESGAAGPDAINAAPATNKSNIPPDPNDRLAVCEKCTYAFCKVCYAGWHGPFARCYPRDPSELSAEEKASYDYIRLHTSPCPYCSAPVQKTMGCNHMNCFNCNTHFCYLCGSWLDSQNPYQHFNKGGSPCFQRLWELEEGDEGQGPEDGRGFGGGRAWEQMAIEAARAADEAEAEQAAAQAQAEENERAVPLFPAAPEPPAIQEPLVVAMGQIHLNEPEIAPVPPQRGGRRQRNPFAAHPAGQGPALAVRNHERGRGRGRGPRGGRGDAAGRARPRLAQPAGNGQDDQDWVQLDLGRFLEMARNDEEDGWDSDELGDDDDRFAIPARR</sequence>
<dbReference type="Pfam" id="PF26200">
    <property type="entry name" value="Rcat_RNF216"/>
    <property type="match status" value="1"/>
</dbReference>
<evidence type="ECO:0000313" key="18">
    <source>
        <dbReference type="Proteomes" id="UP000033647"/>
    </source>
</evidence>
<evidence type="ECO:0000259" key="14">
    <source>
        <dbReference type="PROSITE" id="PS50089"/>
    </source>
</evidence>
<feature type="domain" description="RING-type" evidence="16">
    <location>
        <begin position="185"/>
        <end position="465"/>
    </location>
</feature>
<evidence type="ECO:0000256" key="11">
    <source>
        <dbReference type="PROSITE-ProRule" id="PRU00175"/>
    </source>
</evidence>
<dbReference type="InterPro" id="IPR018957">
    <property type="entry name" value="Znf_C3HC4_RING-type"/>
</dbReference>
<dbReference type="PROSITE" id="PS51873">
    <property type="entry name" value="TRIAD"/>
    <property type="match status" value="1"/>
</dbReference>
<dbReference type="EC" id="2.3.2.31" evidence="3"/>
<dbReference type="InterPro" id="IPR013083">
    <property type="entry name" value="Znf_RING/FYVE/PHD"/>
</dbReference>
<dbReference type="SMART" id="SM00591">
    <property type="entry name" value="RWD"/>
    <property type="match status" value="1"/>
</dbReference>
<dbReference type="InterPro" id="IPR001841">
    <property type="entry name" value="Znf_RING"/>
</dbReference>
<feature type="compositionally biased region" description="Low complexity" evidence="13">
    <location>
        <begin position="333"/>
        <end position="347"/>
    </location>
</feature>
<proteinExistence type="inferred from homology"/>
<keyword evidence="6" id="KW-0677">Repeat</keyword>
<feature type="domain" description="RING-type" evidence="14">
    <location>
        <begin position="189"/>
        <end position="234"/>
    </location>
</feature>
<dbReference type="Pfam" id="PF05773">
    <property type="entry name" value="RWD"/>
    <property type="match status" value="1"/>
</dbReference>
<dbReference type="FunFam" id="3.30.40.10:FF:000416">
    <property type="entry name" value="RBR-type E3 ubiquitin transferase"/>
    <property type="match status" value="1"/>
</dbReference>
<keyword evidence="18" id="KW-1185">Reference proteome</keyword>
<reference evidence="17 18" key="1">
    <citation type="submission" date="2015-03" db="EMBL/GenBank/DDBJ databases">
        <title>RNA-seq based gene annotation and comparative genomics of four Zymoseptoria species reveal species-specific pathogenicity related genes and transposable element activity.</title>
        <authorList>
            <person name="Grandaubert J."/>
            <person name="Bhattacharyya A."/>
            <person name="Stukenbrock E.H."/>
        </authorList>
    </citation>
    <scope>NUCLEOTIDE SEQUENCE [LARGE SCALE GENOMIC DNA]</scope>
    <source>
        <strain evidence="17 18">Zb18110</strain>
    </source>
</reference>
<comment type="similarity">
    <text evidence="10">Belongs to the RBR family. RNF14 subfamily.</text>
</comment>
<feature type="region of interest" description="Disordered" evidence="13">
    <location>
        <begin position="330"/>
        <end position="352"/>
    </location>
</feature>
<dbReference type="PROSITE" id="PS50089">
    <property type="entry name" value="ZF_RING_2"/>
    <property type="match status" value="1"/>
</dbReference>
<keyword evidence="8" id="KW-0833">Ubl conjugation pathway</keyword>
<feature type="region of interest" description="Disordered" evidence="13">
    <location>
        <begin position="550"/>
        <end position="623"/>
    </location>
</feature>
<evidence type="ECO:0000256" key="2">
    <source>
        <dbReference type="ARBA" id="ARBA00004906"/>
    </source>
</evidence>
<evidence type="ECO:0000256" key="6">
    <source>
        <dbReference type="ARBA" id="ARBA00022737"/>
    </source>
</evidence>
<dbReference type="InterPro" id="IPR006575">
    <property type="entry name" value="RWD_dom"/>
</dbReference>
<dbReference type="PANTHER" id="PTHR11685">
    <property type="entry name" value="RBR FAMILY RING FINGER AND IBR DOMAIN-CONTAINING"/>
    <property type="match status" value="1"/>
</dbReference>
<dbReference type="SMART" id="SM00647">
    <property type="entry name" value="IBR"/>
    <property type="match status" value="1"/>
</dbReference>
<gene>
    <name evidence="17" type="ORF">TI39_contig380g00024</name>
</gene>
<dbReference type="SUPFAM" id="SSF54495">
    <property type="entry name" value="UBC-like"/>
    <property type="match status" value="1"/>
</dbReference>
<evidence type="ECO:0000256" key="10">
    <source>
        <dbReference type="ARBA" id="ARBA00044508"/>
    </source>
</evidence>
<evidence type="ECO:0000256" key="3">
    <source>
        <dbReference type="ARBA" id="ARBA00012251"/>
    </source>
</evidence>
<evidence type="ECO:0000256" key="4">
    <source>
        <dbReference type="ARBA" id="ARBA00022679"/>
    </source>
</evidence>
<evidence type="ECO:0000313" key="17">
    <source>
        <dbReference type="EMBL" id="KJX98960.1"/>
    </source>
</evidence>
<keyword evidence="9" id="KW-0862">Zinc</keyword>
<comment type="catalytic activity">
    <reaction evidence="1">
        <text>[E2 ubiquitin-conjugating enzyme]-S-ubiquitinyl-L-cysteine + [acceptor protein]-L-lysine = [E2 ubiquitin-conjugating enzyme]-L-cysteine + [acceptor protein]-N(6)-ubiquitinyl-L-lysine.</text>
        <dbReference type="EC" id="2.3.2.31"/>
    </reaction>
</comment>
<dbReference type="GO" id="GO:0061630">
    <property type="term" value="F:ubiquitin protein ligase activity"/>
    <property type="evidence" value="ECO:0007669"/>
    <property type="project" value="UniProtKB-EC"/>
</dbReference>
<dbReference type="PROSITE" id="PS50908">
    <property type="entry name" value="RWD"/>
    <property type="match status" value="1"/>
</dbReference>
<dbReference type="InterPro" id="IPR017907">
    <property type="entry name" value="Znf_RING_CS"/>
</dbReference>
<accession>A0A0F4GS04</accession>
<organism evidence="17 18">
    <name type="scientific">Zymoseptoria brevis</name>
    <dbReference type="NCBI Taxonomy" id="1047168"/>
    <lineage>
        <taxon>Eukaryota</taxon>
        <taxon>Fungi</taxon>
        <taxon>Dikarya</taxon>
        <taxon>Ascomycota</taxon>
        <taxon>Pezizomycotina</taxon>
        <taxon>Dothideomycetes</taxon>
        <taxon>Dothideomycetidae</taxon>
        <taxon>Mycosphaerellales</taxon>
        <taxon>Mycosphaerellaceae</taxon>
        <taxon>Zymoseptoria</taxon>
    </lineage>
</organism>
<dbReference type="CDD" id="cd23820">
    <property type="entry name" value="RWD_RNF14"/>
    <property type="match status" value="1"/>
</dbReference>
<dbReference type="CDD" id="cd23134">
    <property type="entry name" value="RING-HC_ITT1-like"/>
    <property type="match status" value="1"/>
</dbReference>
<dbReference type="InterPro" id="IPR031127">
    <property type="entry name" value="E3_UB_ligase_RBR"/>
</dbReference>
<dbReference type="Gene3D" id="3.10.110.10">
    <property type="entry name" value="Ubiquitin Conjugating Enzyme"/>
    <property type="match status" value="1"/>
</dbReference>
<dbReference type="CDD" id="cd20354">
    <property type="entry name" value="Rcat_RBR_RNF14"/>
    <property type="match status" value="1"/>
</dbReference>
<protein>
    <recommendedName>
        <fullName evidence="3">RBR-type E3 ubiquitin transferase</fullName>
        <ecNumber evidence="3">2.3.2.31</ecNumber>
    </recommendedName>
</protein>
<evidence type="ECO:0000256" key="7">
    <source>
        <dbReference type="ARBA" id="ARBA00022771"/>
    </source>
</evidence>
<dbReference type="SUPFAM" id="SSF57850">
    <property type="entry name" value="RING/U-box"/>
    <property type="match status" value="2"/>
</dbReference>
<keyword evidence="12" id="KW-0175">Coiled coil</keyword>
<feature type="coiled-coil region" evidence="12">
    <location>
        <begin position="493"/>
        <end position="520"/>
    </location>
</feature>
<comment type="caution">
    <text evidence="17">The sequence shown here is derived from an EMBL/GenBank/DDBJ whole genome shotgun (WGS) entry which is preliminary data.</text>
</comment>
<evidence type="ECO:0000259" key="15">
    <source>
        <dbReference type="PROSITE" id="PS50908"/>
    </source>
</evidence>
<keyword evidence="5" id="KW-0479">Metal-binding</keyword>
<dbReference type="PROSITE" id="PS00518">
    <property type="entry name" value="ZF_RING_1"/>
    <property type="match status" value="1"/>
</dbReference>
<dbReference type="InterPro" id="IPR016135">
    <property type="entry name" value="UBQ-conjugating_enzyme/RWD"/>
</dbReference>
<name>A0A0F4GS04_9PEZI</name>
<dbReference type="Gene3D" id="1.20.120.1750">
    <property type="match status" value="1"/>
</dbReference>
<dbReference type="GO" id="GO:0016567">
    <property type="term" value="P:protein ubiquitination"/>
    <property type="evidence" value="ECO:0007669"/>
    <property type="project" value="InterPro"/>
</dbReference>
<evidence type="ECO:0000256" key="8">
    <source>
        <dbReference type="ARBA" id="ARBA00022786"/>
    </source>
</evidence>
<evidence type="ECO:0000256" key="5">
    <source>
        <dbReference type="ARBA" id="ARBA00022723"/>
    </source>
</evidence>
<dbReference type="STRING" id="1047168.A0A0F4GS04"/>
<feature type="compositionally biased region" description="Acidic residues" evidence="13">
    <location>
        <begin position="636"/>
        <end position="651"/>
    </location>
</feature>
<dbReference type="Proteomes" id="UP000033647">
    <property type="component" value="Unassembled WGS sequence"/>
</dbReference>
<evidence type="ECO:0000256" key="13">
    <source>
        <dbReference type="SAM" id="MobiDB-lite"/>
    </source>
</evidence>
<evidence type="ECO:0000259" key="16">
    <source>
        <dbReference type="PROSITE" id="PS51873"/>
    </source>
</evidence>
<evidence type="ECO:0000256" key="9">
    <source>
        <dbReference type="ARBA" id="ARBA00022833"/>
    </source>
</evidence>
<evidence type="ECO:0000256" key="12">
    <source>
        <dbReference type="SAM" id="Coils"/>
    </source>
</evidence>
<keyword evidence="7 11" id="KW-0863">Zinc-finger</keyword>
<dbReference type="OrthoDB" id="1431934at2759"/>
<dbReference type="Pfam" id="PF00097">
    <property type="entry name" value="zf-C3HC4"/>
    <property type="match status" value="1"/>
</dbReference>
<dbReference type="InterPro" id="IPR047548">
    <property type="entry name" value="Rcat_RBR_RNF14"/>
</dbReference>
<dbReference type="AlphaFoldDB" id="A0A0F4GS04"/>
<comment type="pathway">
    <text evidence="2">Protein modification; protein ubiquitination.</text>
</comment>
<feature type="domain" description="RWD" evidence="15">
    <location>
        <begin position="11"/>
        <end position="149"/>
    </location>
</feature>
<feature type="region of interest" description="Disordered" evidence="13">
    <location>
        <begin position="635"/>
        <end position="659"/>
    </location>
</feature>
<dbReference type="GO" id="GO:0008270">
    <property type="term" value="F:zinc ion binding"/>
    <property type="evidence" value="ECO:0007669"/>
    <property type="project" value="UniProtKB-KW"/>
</dbReference>
<dbReference type="EMBL" id="LAFY01000372">
    <property type="protein sequence ID" value="KJX98960.1"/>
    <property type="molecule type" value="Genomic_DNA"/>
</dbReference>
<dbReference type="InterPro" id="IPR044066">
    <property type="entry name" value="TRIAD_supradom"/>
</dbReference>